<sequence length="486" mass="56523">MQNKKIEQWSIYEVEFSGPSNGNPYMDIDVSATFQKEDRKVNVRGFYDGEGTYRLRFMPDETGVWTYITSSNTPELDGVEGSFECTSASKENHGPVRAKDRFHFTYEDGTPYAPFGTTMYAWIHSSEDIQEQSLATLAAAPFNKVRMCVMPKNYSYNADGPDVYPFEEKDGTFDFTRFEPAFFKKLDSHLHSLQEMGIEADLILFHPYDKGRWGFDRMEPETDDFYLRYIIARVSAFRNVWWSLANEYDFMREKSMADWDRLLLLTEAEDPYNHLRSIHNGTRMYDPSSLVLYDHTKPVITHVSLQHWDVELTQQLHQQFDKPLLFDECGYEGNLPQRWGNLSPQEMTRRFWELVTRGGYCTHGETYLDSNDVIWWAKGGKLHGESPERIAFLRSIIDEAPAELEPIVDKLGVPTIGKENQYYLYYFGIHRAAYKDFELPEGHSFKVDVIDTWGMTVQSLDGVYKGTCRIHLPGTEYQAIRIVKQT</sequence>
<protein>
    <submittedName>
        <fullName evidence="4">Uncharacterized protein DUF4038</fullName>
    </submittedName>
</protein>
<dbReference type="InterPro" id="IPR032260">
    <property type="entry name" value="DUF5060"/>
</dbReference>
<evidence type="ECO:0000259" key="1">
    <source>
        <dbReference type="Pfam" id="PF13204"/>
    </source>
</evidence>
<evidence type="ECO:0000313" key="5">
    <source>
        <dbReference type="Proteomes" id="UP000295632"/>
    </source>
</evidence>
<dbReference type="SUPFAM" id="SSF51445">
    <property type="entry name" value="(Trans)glycosidases"/>
    <property type="match status" value="1"/>
</dbReference>
<keyword evidence="5" id="KW-1185">Reference proteome</keyword>
<reference evidence="4 5" key="1">
    <citation type="submission" date="2019-03" db="EMBL/GenBank/DDBJ databases">
        <title>Genomic Encyclopedia of Type Strains, Phase IV (KMG-IV): sequencing the most valuable type-strain genomes for metagenomic binning, comparative biology and taxonomic classification.</title>
        <authorList>
            <person name="Goeker M."/>
        </authorList>
    </citation>
    <scope>NUCLEOTIDE SEQUENCE [LARGE SCALE GENOMIC DNA]</scope>
    <source>
        <strain evidence="4 5">DSM 28697</strain>
    </source>
</reference>
<feature type="domain" description="DUF5060" evidence="2">
    <location>
        <begin position="6"/>
        <end position="72"/>
    </location>
</feature>
<feature type="domain" description="Apiosidase-like catalytic" evidence="1">
    <location>
        <begin position="101"/>
        <end position="378"/>
    </location>
</feature>
<dbReference type="InterPro" id="IPR041239">
    <property type="entry name" value="DUF5605"/>
</dbReference>
<dbReference type="Gene3D" id="2.60.40.3950">
    <property type="match status" value="1"/>
</dbReference>
<accession>A0A4R6TQN6</accession>
<dbReference type="Gene3D" id="3.20.20.80">
    <property type="entry name" value="Glycosidases"/>
    <property type="match status" value="1"/>
</dbReference>
<dbReference type="InterPro" id="IPR017853">
    <property type="entry name" value="GH"/>
</dbReference>
<dbReference type="RefSeq" id="WP_133582322.1">
    <property type="nucleotide sequence ID" value="NZ_SNYJ01000029.1"/>
</dbReference>
<dbReference type="InterPro" id="IPR013783">
    <property type="entry name" value="Ig-like_fold"/>
</dbReference>
<dbReference type="PANTHER" id="PTHR37836">
    <property type="entry name" value="LMO1036 PROTEIN"/>
    <property type="match status" value="1"/>
</dbReference>
<name>A0A4R6TQN6_9BACI</name>
<dbReference type="AlphaFoldDB" id="A0A4R6TQN6"/>
<evidence type="ECO:0000259" key="2">
    <source>
        <dbReference type="Pfam" id="PF16586"/>
    </source>
</evidence>
<feature type="domain" description="DUF5605" evidence="3">
    <location>
        <begin position="413"/>
        <end position="482"/>
    </location>
</feature>
<organism evidence="4 5">
    <name type="scientific">Aureibacillus halotolerans</name>
    <dbReference type="NCBI Taxonomy" id="1508390"/>
    <lineage>
        <taxon>Bacteria</taxon>
        <taxon>Bacillati</taxon>
        <taxon>Bacillota</taxon>
        <taxon>Bacilli</taxon>
        <taxon>Bacillales</taxon>
        <taxon>Bacillaceae</taxon>
        <taxon>Aureibacillus</taxon>
    </lineage>
</organism>
<evidence type="ECO:0000259" key="3">
    <source>
        <dbReference type="Pfam" id="PF18310"/>
    </source>
</evidence>
<dbReference type="EMBL" id="SNYJ01000029">
    <property type="protein sequence ID" value="TDQ33764.1"/>
    <property type="molecule type" value="Genomic_DNA"/>
</dbReference>
<comment type="caution">
    <text evidence="4">The sequence shown here is derived from an EMBL/GenBank/DDBJ whole genome shotgun (WGS) entry which is preliminary data.</text>
</comment>
<dbReference type="OrthoDB" id="127163at2"/>
<dbReference type="Pfam" id="PF13204">
    <property type="entry name" value="Apiosidase"/>
    <property type="match status" value="1"/>
</dbReference>
<gene>
    <name evidence="4" type="ORF">EV213_12931</name>
</gene>
<dbReference type="Proteomes" id="UP000295632">
    <property type="component" value="Unassembled WGS sequence"/>
</dbReference>
<dbReference type="InterPro" id="IPR025277">
    <property type="entry name" value="Apiosidase-like_cat_dom"/>
</dbReference>
<dbReference type="Pfam" id="PF18310">
    <property type="entry name" value="DUF5605"/>
    <property type="match status" value="1"/>
</dbReference>
<dbReference type="Pfam" id="PF16586">
    <property type="entry name" value="DUF5060"/>
    <property type="match status" value="1"/>
</dbReference>
<dbReference type="Gene3D" id="2.60.40.10">
    <property type="entry name" value="Immunoglobulins"/>
    <property type="match status" value="1"/>
</dbReference>
<evidence type="ECO:0000313" key="4">
    <source>
        <dbReference type="EMBL" id="TDQ33764.1"/>
    </source>
</evidence>
<proteinExistence type="predicted"/>
<dbReference type="PANTHER" id="PTHR37836:SF2">
    <property type="entry name" value="DUF4038 DOMAIN-CONTAINING PROTEIN"/>
    <property type="match status" value="1"/>
</dbReference>